<dbReference type="EMBL" id="CAJNOQ010021939">
    <property type="protein sequence ID" value="CAF1493911.1"/>
    <property type="molecule type" value="Genomic_DNA"/>
</dbReference>
<dbReference type="EMBL" id="CAJOBC010087435">
    <property type="protein sequence ID" value="CAF4356632.1"/>
    <property type="molecule type" value="Genomic_DNA"/>
</dbReference>
<dbReference type="SUPFAM" id="SSF53098">
    <property type="entry name" value="Ribonuclease H-like"/>
    <property type="match status" value="1"/>
</dbReference>
<name>A0A815SML9_9BILA</name>
<dbReference type="InterPro" id="IPR036397">
    <property type="entry name" value="RNaseH_sf"/>
</dbReference>
<evidence type="ECO:0000313" key="4">
    <source>
        <dbReference type="EMBL" id="CAF4356632.1"/>
    </source>
</evidence>
<dbReference type="EMBL" id="CAJNOK010008088">
    <property type="protein sequence ID" value="CAF1053760.1"/>
    <property type="molecule type" value="Genomic_DNA"/>
</dbReference>
<dbReference type="EMBL" id="CAJOBA010008101">
    <property type="protein sequence ID" value="CAF3820230.1"/>
    <property type="molecule type" value="Genomic_DNA"/>
</dbReference>
<organism evidence="2 5">
    <name type="scientific">Didymodactylos carnosus</name>
    <dbReference type="NCBI Taxonomy" id="1234261"/>
    <lineage>
        <taxon>Eukaryota</taxon>
        <taxon>Metazoa</taxon>
        <taxon>Spiralia</taxon>
        <taxon>Gnathifera</taxon>
        <taxon>Rotifera</taxon>
        <taxon>Eurotatoria</taxon>
        <taxon>Bdelloidea</taxon>
        <taxon>Philodinida</taxon>
        <taxon>Philodinidae</taxon>
        <taxon>Didymodactylos</taxon>
    </lineage>
</organism>
<dbReference type="Proteomes" id="UP000677228">
    <property type="component" value="Unassembled WGS sequence"/>
</dbReference>
<sequence length="199" mass="22717">MQRQQTGKVKASKLKMTSAANIGVSASVEVPIGTKHVTRIVATKRARQQQFQKKKCTSVNQQTLNSPIEIMSHLTLIHSKTPHVRKYFSDASYNPHYKIGVCGFLYNNQIQTQLYTNGTDSTMCEVLAAMFALQESNNSYIAETNKNYRIILYTDNKKVLSLINGPKPSDRHRYSQFFQIRDKCVIQLNQSGRKDIQKR</sequence>
<gene>
    <name evidence="2" type="ORF">GPM918_LOCUS36382</name>
    <name evidence="1" type="ORF">OVA965_LOCUS17070</name>
    <name evidence="4" type="ORF">SRO942_LOCUS37116</name>
    <name evidence="3" type="ORF">TMI583_LOCUS17080</name>
</gene>
<dbReference type="GO" id="GO:0003676">
    <property type="term" value="F:nucleic acid binding"/>
    <property type="evidence" value="ECO:0007669"/>
    <property type="project" value="InterPro"/>
</dbReference>
<dbReference type="InterPro" id="IPR012337">
    <property type="entry name" value="RNaseH-like_sf"/>
</dbReference>
<dbReference type="Gene3D" id="3.30.420.10">
    <property type="entry name" value="Ribonuclease H-like superfamily/Ribonuclease H"/>
    <property type="match status" value="1"/>
</dbReference>
<protein>
    <submittedName>
        <fullName evidence="2">Uncharacterized protein</fullName>
    </submittedName>
</protein>
<evidence type="ECO:0000313" key="2">
    <source>
        <dbReference type="EMBL" id="CAF1493911.1"/>
    </source>
</evidence>
<proteinExistence type="predicted"/>
<comment type="caution">
    <text evidence="2">The sequence shown here is derived from an EMBL/GenBank/DDBJ whole genome shotgun (WGS) entry which is preliminary data.</text>
</comment>
<accession>A0A815SML9</accession>
<dbReference type="AlphaFoldDB" id="A0A815SML9"/>
<dbReference type="Proteomes" id="UP000682733">
    <property type="component" value="Unassembled WGS sequence"/>
</dbReference>
<evidence type="ECO:0000313" key="3">
    <source>
        <dbReference type="EMBL" id="CAF3820230.1"/>
    </source>
</evidence>
<reference evidence="2" key="1">
    <citation type="submission" date="2021-02" db="EMBL/GenBank/DDBJ databases">
        <authorList>
            <person name="Nowell W R."/>
        </authorList>
    </citation>
    <scope>NUCLEOTIDE SEQUENCE</scope>
</reference>
<evidence type="ECO:0000313" key="1">
    <source>
        <dbReference type="EMBL" id="CAF1053760.1"/>
    </source>
</evidence>
<evidence type="ECO:0000313" key="5">
    <source>
        <dbReference type="Proteomes" id="UP000663829"/>
    </source>
</evidence>
<keyword evidence="5" id="KW-1185">Reference proteome</keyword>
<dbReference type="Proteomes" id="UP000681722">
    <property type="component" value="Unassembled WGS sequence"/>
</dbReference>
<dbReference type="Proteomes" id="UP000663829">
    <property type="component" value="Unassembled WGS sequence"/>
</dbReference>